<sequence length="254" mass="27220">MRRLLRVSLTAYAAVLVAPVATLAPAPTRPAFAAGAVLGGALGFGATATLDGPDGVVTLPRVVVGFALPLGWLWPAWHGATSIPSFLFTPWTAGALAVVPWVVAVLVASDWQTRERIDALTERVVFEARDPPKTRRQTRIAAAAVLGIGVVVAVVVFALGDASASMYWLFPTLLPVWIPLLTDSDGNEVAVADGGLRVERQVYGWDTVDDYELTDDALTLTRPKWYRADLSFDREDIDDVAAVTAALDDLLTRN</sequence>
<dbReference type="AlphaFoldDB" id="A0A7T3KV63"/>
<evidence type="ECO:0000259" key="2">
    <source>
        <dbReference type="Pfam" id="PF18923"/>
    </source>
</evidence>
<gene>
    <name evidence="3" type="ORF">I7X12_18375</name>
</gene>
<dbReference type="InterPro" id="IPR043730">
    <property type="entry name" value="DUF5673"/>
</dbReference>
<dbReference type="EMBL" id="CP065856">
    <property type="protein sequence ID" value="QPV62668.1"/>
    <property type="molecule type" value="Genomic_DNA"/>
</dbReference>
<feature type="domain" description="DUF5673" evidence="2">
    <location>
        <begin position="187"/>
        <end position="246"/>
    </location>
</feature>
<accession>A0A7T3KV63</accession>
<reference evidence="3 4" key="1">
    <citation type="submission" date="2020-12" db="EMBL/GenBank/DDBJ databases">
        <title>Halosimplex halophilum sp. nov. and Halosimplex salinum sp. nov., two new members of the genus Halosimplex.</title>
        <authorList>
            <person name="Cui H.L."/>
        </authorList>
    </citation>
    <scope>NUCLEOTIDE SEQUENCE [LARGE SCALE GENOMIC DNA]</scope>
    <source>
        <strain evidence="3 4">YGH94</strain>
    </source>
</reference>
<dbReference type="Proteomes" id="UP000595001">
    <property type="component" value="Chromosome"/>
</dbReference>
<dbReference type="GeneID" id="60590502"/>
<evidence type="ECO:0000256" key="1">
    <source>
        <dbReference type="SAM" id="Phobius"/>
    </source>
</evidence>
<keyword evidence="1" id="KW-1133">Transmembrane helix</keyword>
<keyword evidence="4" id="KW-1185">Reference proteome</keyword>
<evidence type="ECO:0000313" key="4">
    <source>
        <dbReference type="Proteomes" id="UP000595001"/>
    </source>
</evidence>
<protein>
    <recommendedName>
        <fullName evidence="2">DUF5673 domain-containing protein</fullName>
    </recommendedName>
</protein>
<feature type="transmembrane region" description="Helical" evidence="1">
    <location>
        <begin position="140"/>
        <end position="159"/>
    </location>
</feature>
<dbReference type="OrthoDB" id="241986at2157"/>
<organism evidence="3 4">
    <name type="scientific">Halosimplex litoreum</name>
    <dbReference type="NCBI Taxonomy" id="1198301"/>
    <lineage>
        <taxon>Archaea</taxon>
        <taxon>Methanobacteriati</taxon>
        <taxon>Methanobacteriota</taxon>
        <taxon>Stenosarchaea group</taxon>
        <taxon>Halobacteria</taxon>
        <taxon>Halobacteriales</taxon>
        <taxon>Haloarculaceae</taxon>
        <taxon>Halosimplex</taxon>
    </lineage>
</organism>
<feature type="transmembrane region" description="Helical" evidence="1">
    <location>
        <begin position="62"/>
        <end position="80"/>
    </location>
</feature>
<evidence type="ECO:0000313" key="3">
    <source>
        <dbReference type="EMBL" id="QPV62668.1"/>
    </source>
</evidence>
<dbReference type="KEGG" id="hlt:I7X12_18375"/>
<feature type="transmembrane region" description="Helical" evidence="1">
    <location>
        <begin position="86"/>
        <end position="108"/>
    </location>
</feature>
<feature type="transmembrane region" description="Helical" evidence="1">
    <location>
        <begin position="33"/>
        <end position="50"/>
    </location>
</feature>
<proteinExistence type="predicted"/>
<keyword evidence="1" id="KW-0812">Transmembrane</keyword>
<keyword evidence="1" id="KW-0472">Membrane</keyword>
<dbReference type="RefSeq" id="WP_198061466.1">
    <property type="nucleotide sequence ID" value="NZ_CP065856.1"/>
</dbReference>
<name>A0A7T3KV63_9EURY</name>
<dbReference type="Pfam" id="PF18923">
    <property type="entry name" value="DUF5673"/>
    <property type="match status" value="1"/>
</dbReference>